<feature type="transmembrane region" description="Helical" evidence="1">
    <location>
        <begin position="149"/>
        <end position="168"/>
    </location>
</feature>
<evidence type="ECO:0000256" key="1">
    <source>
        <dbReference type="SAM" id="Phobius"/>
    </source>
</evidence>
<organism evidence="2 3">
    <name type="scientific">Asbolus verrucosus</name>
    <name type="common">Desert ironclad beetle</name>
    <dbReference type="NCBI Taxonomy" id="1661398"/>
    <lineage>
        <taxon>Eukaryota</taxon>
        <taxon>Metazoa</taxon>
        <taxon>Ecdysozoa</taxon>
        <taxon>Arthropoda</taxon>
        <taxon>Hexapoda</taxon>
        <taxon>Insecta</taxon>
        <taxon>Pterygota</taxon>
        <taxon>Neoptera</taxon>
        <taxon>Endopterygota</taxon>
        <taxon>Coleoptera</taxon>
        <taxon>Polyphaga</taxon>
        <taxon>Cucujiformia</taxon>
        <taxon>Tenebrionidae</taxon>
        <taxon>Pimeliinae</taxon>
        <taxon>Asbolus</taxon>
    </lineage>
</organism>
<proteinExistence type="predicted"/>
<accession>A0A482W8N5</accession>
<sequence length="208" mass="24634">LILTARITKCHITVDEIGWISSNFTAWAFYIYNLVLIVLFWTGVGYAICCFKYLVIYVILIHVDAAMFFCLTITKNILTQFNNTLNSQKDFKRFKRTYQEYFDLKQTIQEVNQICPFLKLVSCVLFLSSVMYSLILLPQNEHFLEIKSLGNFLIFIIWILMGIFRSFITIYPMTTFCEEEERFYLQVRLSDMKFTARGLIVVDWSLIY</sequence>
<keyword evidence="1" id="KW-1133">Transmembrane helix</keyword>
<protein>
    <submittedName>
        <fullName evidence="2">Uncharacterized protein</fullName>
    </submittedName>
</protein>
<name>A0A482W8N5_ASBVE</name>
<comment type="caution">
    <text evidence="2">The sequence shown here is derived from an EMBL/GenBank/DDBJ whole genome shotgun (WGS) entry which is preliminary data.</text>
</comment>
<keyword evidence="1" id="KW-0472">Membrane</keyword>
<dbReference type="EMBL" id="QDEB01018105">
    <property type="protein sequence ID" value="RZC41335.1"/>
    <property type="molecule type" value="Genomic_DNA"/>
</dbReference>
<feature type="transmembrane region" description="Helical" evidence="1">
    <location>
        <begin position="117"/>
        <end position="137"/>
    </location>
</feature>
<feature type="non-terminal residue" evidence="2">
    <location>
        <position position="208"/>
    </location>
</feature>
<dbReference type="OrthoDB" id="6748730at2759"/>
<dbReference type="Proteomes" id="UP000292052">
    <property type="component" value="Unassembled WGS sequence"/>
</dbReference>
<feature type="transmembrane region" description="Helical" evidence="1">
    <location>
        <begin position="27"/>
        <end position="47"/>
    </location>
</feature>
<evidence type="ECO:0000313" key="2">
    <source>
        <dbReference type="EMBL" id="RZC41335.1"/>
    </source>
</evidence>
<reference evidence="2 3" key="1">
    <citation type="submission" date="2017-03" db="EMBL/GenBank/DDBJ databases">
        <title>Genome of the blue death feigning beetle - Asbolus verrucosus.</title>
        <authorList>
            <person name="Rider S.D."/>
        </authorList>
    </citation>
    <scope>NUCLEOTIDE SEQUENCE [LARGE SCALE GENOMIC DNA]</scope>
    <source>
        <strain evidence="2">Butters</strain>
        <tissue evidence="2">Head and leg muscle</tissue>
    </source>
</reference>
<keyword evidence="1" id="KW-0812">Transmembrane</keyword>
<keyword evidence="3" id="KW-1185">Reference proteome</keyword>
<feature type="non-terminal residue" evidence="2">
    <location>
        <position position="1"/>
    </location>
</feature>
<gene>
    <name evidence="2" type="ORF">BDFB_009166</name>
</gene>
<dbReference type="AlphaFoldDB" id="A0A482W8N5"/>
<evidence type="ECO:0000313" key="3">
    <source>
        <dbReference type="Proteomes" id="UP000292052"/>
    </source>
</evidence>
<feature type="transmembrane region" description="Helical" evidence="1">
    <location>
        <begin position="54"/>
        <end position="74"/>
    </location>
</feature>